<feature type="compositionally biased region" description="Polar residues" evidence="1">
    <location>
        <begin position="702"/>
        <end position="713"/>
    </location>
</feature>
<feature type="region of interest" description="Disordered" evidence="1">
    <location>
        <begin position="20"/>
        <end position="71"/>
    </location>
</feature>
<name>A0A118JYD9_CYNCS</name>
<feature type="non-terminal residue" evidence="2">
    <location>
        <position position="1"/>
    </location>
</feature>
<dbReference type="EMBL" id="LEKV01003795">
    <property type="protein sequence ID" value="KVH98454.1"/>
    <property type="molecule type" value="Genomic_DNA"/>
</dbReference>
<dbReference type="PANTHER" id="PTHR31267">
    <property type="entry name" value="DENTIN SIALOPHOSPHOPROTEIN-LIKE PROTEIN"/>
    <property type="match status" value="1"/>
</dbReference>
<sequence>MPGNGVGDRVHNFFAQENLSQGQHSHAVGGNSPSDNNLWVSNQKQIGSPSLHTKAYDPEQSEVEPRHDGLRVPVSNGLNFMQATARAEFTKNQSQSRHQIMNRYMYGHDVLQPRPNEAVLLGLDRDSTQDNVNTRGFLVHELQQGGVFEQISNSNRSNEIDAHGSLNLFGGQHQTNSQHPGLLQRVQQQQSGFSGIALQRQLMLRKMQELQRQKDMRQLNTRQHSSLNQASSFARQASGSHPHGLVNGTPTSDSSGYAWNELAAGNTNWLQRASPAMQGSSSGLAFSPEQGQPQRSMGFVQQQVDQSLYGVPVSSSRGLLNSYPYASTDEVSTQQMPTSGNSFPGNHNAGIREQVISHDGTLVSRQGVPGKSLFGHMSGQGSNSWIKMEQIQQFTSTNQTGSEQEFQGPLDLIGPSQMAQDEPAIEASHMEASLDPEEEKILFGSDENIWDAFGSDRNMGGGASSLLYDNNEFASGLPSIQSGSWSALMQSAVAEASGTGIGLQEKWTPLNFQNLEHPSARHPSTYEGSGKQTPLADVNLSNASAMSFGVGGATMKDKHQRNAGIQHDDKQSPYENDVRPLSNSSERMNQYSSGGSKWLNGGPLQKEEIGQGDGIWRVNALPNSIVDPESTNTSMGSPQISGEGFTVNNAVATPNLSNMQGASHFGQFPINSHQLSYWKRVESSVRSKGTGNLRKPQGRLNKGSQVSESSFNSSDKEDLKMHEIESRSKRENSNDSYQSSSSCQVTTARLRENSSSDAGDFRALPATKQHSSNQSGRMTSGQRKFQYHPMGNLDEEVKMPYGKLQSTNTQASSLQNFRRLRGQGQGNVGHINISGQVPKSSAEMEKGHVSDLEGITKGSHGIRSKNMIGGHDIFASFDRSVGLSTSEKDSQSSQNMLELFHKVDQSRYLGNARHLNSSEHDLSSEMHVPDCSDGSLGGLQRSQSSNSQGFSLQLGPPSLRSPLPDNTSKFLRQPEAFCNLRDRGQALLPSFQETPHGGFKNNRIDSSEQNTTEISLHKMTANLSSSLGAVFPVSRSQLQNHQMVSARGLALTNNPDNESLNTLTDETCNGPHTGQSAEGCMSNKASFGQYTDAASSHRRVKASQISGGEKLLATLPQTSSSMSEHCRSSKMLLNESTDLSSQQQDFTTQTCGVQLNLCKSSQLNIVESTSIGLQNLEDHEAEKRGNLFPTFCTSSLNSQGLASAGVRSTKDSFSSQNVLCGEVDGAQTMNGSQKEFHANPATSEIDLEAFGHSLKPKHFYQNNSLMNQMRATRNMDNDPCIRVTKRMKVSDNVLDGKQVAPSSGQPNGHNDMVGDALTCSTTVLPGDSQMLNFSGSGDNVLRNVPSQPGYVPSVDVLASCQNESQSSVPSNSMTPVKAEHSHISPQMAPSWFDRYGTFKNGQSLPERVGTVKSIEQPFSVQRLSGGLETHNTKGQASSAVDTSQIGAIWKNPAPPSVALEQSSSLLPRNAGIQHLITLRPKKRRLTAAGLHPWFLEVSASFKNLQGIWSVDDDGDVIEDVLPVTRSKRRLIFTSLLMQQLLHPPPEAILSIDARSIYESVVYYMARLALGDACNLVSFARSYSSIFVSGANCLSDQCEEPERIDDHCLSKVIEDFMSKAQKLEDDFSRLDKIASVVDLKVEFGDLERFSVVNHFARFHGRMQADGAETSSIISPRRYVTAVAFPAILPDA</sequence>
<dbReference type="Gramene" id="KVH98454">
    <property type="protein sequence ID" value="KVH98454"/>
    <property type="gene ID" value="Ccrd_023285"/>
</dbReference>
<accession>A0A118JYD9</accession>
<evidence type="ECO:0000256" key="1">
    <source>
        <dbReference type="SAM" id="MobiDB-lite"/>
    </source>
</evidence>
<feature type="compositionally biased region" description="Basic and acidic residues" evidence="1">
    <location>
        <begin position="714"/>
        <end position="733"/>
    </location>
</feature>
<feature type="region of interest" description="Disordered" evidence="1">
    <location>
        <begin position="554"/>
        <end position="603"/>
    </location>
</feature>
<feature type="compositionally biased region" description="Polar residues" evidence="1">
    <location>
        <begin position="768"/>
        <end position="782"/>
    </location>
</feature>
<comment type="caution">
    <text evidence="2">The sequence shown here is derived from an EMBL/GenBank/DDBJ whole genome shotgun (WGS) entry which is preliminary data.</text>
</comment>
<feature type="region of interest" description="Disordered" evidence="1">
    <location>
        <begin position="919"/>
        <end position="963"/>
    </location>
</feature>
<reference evidence="2 3" key="1">
    <citation type="journal article" date="2016" name="Sci. Rep.">
        <title>The genome sequence of the outbreeding globe artichoke constructed de novo incorporating a phase-aware low-pass sequencing strategy of F1 progeny.</title>
        <authorList>
            <person name="Scaglione D."/>
            <person name="Reyes-Chin-Wo S."/>
            <person name="Acquadro A."/>
            <person name="Froenicke L."/>
            <person name="Portis E."/>
            <person name="Beitel C."/>
            <person name="Tirone M."/>
            <person name="Mauro R."/>
            <person name="Lo Monaco A."/>
            <person name="Mauromicale G."/>
            <person name="Faccioli P."/>
            <person name="Cattivelli L."/>
            <person name="Rieseberg L."/>
            <person name="Michelmore R."/>
            <person name="Lanteri S."/>
        </authorList>
    </citation>
    <scope>NUCLEOTIDE SEQUENCE [LARGE SCALE GENOMIC DNA]</scope>
    <source>
        <strain evidence="2">2C</strain>
    </source>
</reference>
<dbReference type="Proteomes" id="UP000243975">
    <property type="component" value="Unassembled WGS sequence"/>
</dbReference>
<dbReference type="PANTHER" id="PTHR31267:SF2">
    <property type="entry name" value="EXPRESSED PROTEIN"/>
    <property type="match status" value="1"/>
</dbReference>
<evidence type="ECO:0000313" key="3">
    <source>
        <dbReference type="Proteomes" id="UP000243975"/>
    </source>
</evidence>
<proteinExistence type="predicted"/>
<feature type="region of interest" description="Disordered" evidence="1">
    <location>
        <begin position="687"/>
        <end position="782"/>
    </location>
</feature>
<feature type="compositionally biased region" description="Basic and acidic residues" evidence="1">
    <location>
        <begin position="919"/>
        <end position="930"/>
    </location>
</feature>
<keyword evidence="3" id="KW-1185">Reference proteome</keyword>
<feature type="compositionally biased region" description="Polar residues" evidence="1">
    <location>
        <begin position="581"/>
        <end position="595"/>
    </location>
</feature>
<protein>
    <submittedName>
        <fullName evidence="2">Uncharacterized protein</fullName>
    </submittedName>
</protein>
<organism evidence="2 3">
    <name type="scientific">Cynara cardunculus var. scolymus</name>
    <name type="common">Globe artichoke</name>
    <name type="synonym">Cynara scolymus</name>
    <dbReference type="NCBI Taxonomy" id="59895"/>
    <lineage>
        <taxon>Eukaryota</taxon>
        <taxon>Viridiplantae</taxon>
        <taxon>Streptophyta</taxon>
        <taxon>Embryophyta</taxon>
        <taxon>Tracheophyta</taxon>
        <taxon>Spermatophyta</taxon>
        <taxon>Magnoliopsida</taxon>
        <taxon>eudicotyledons</taxon>
        <taxon>Gunneridae</taxon>
        <taxon>Pentapetalae</taxon>
        <taxon>asterids</taxon>
        <taxon>campanulids</taxon>
        <taxon>Asterales</taxon>
        <taxon>Asteraceae</taxon>
        <taxon>Carduoideae</taxon>
        <taxon>Cardueae</taxon>
        <taxon>Carduinae</taxon>
        <taxon>Cynara</taxon>
    </lineage>
</organism>
<dbReference type="OMA" id="KNSWPPK"/>
<feature type="compositionally biased region" description="Polar residues" evidence="1">
    <location>
        <begin position="31"/>
        <end position="51"/>
    </location>
</feature>
<evidence type="ECO:0000313" key="2">
    <source>
        <dbReference type="EMBL" id="KVH98454.1"/>
    </source>
</evidence>
<gene>
    <name evidence="2" type="ORF">Ccrd_023285</name>
</gene>
<feature type="compositionally biased region" description="Basic and acidic residues" evidence="1">
    <location>
        <begin position="566"/>
        <end position="578"/>
    </location>
</feature>
<feature type="compositionally biased region" description="Low complexity" evidence="1">
    <location>
        <begin position="932"/>
        <end position="949"/>
    </location>
</feature>
<dbReference type="STRING" id="59895.A0A118JYD9"/>